<evidence type="ECO:0000256" key="2">
    <source>
        <dbReference type="SAM" id="Phobius"/>
    </source>
</evidence>
<organism evidence="3 4">
    <name type="scientific">Nocardiopsis alba</name>
    <dbReference type="NCBI Taxonomy" id="53437"/>
    <lineage>
        <taxon>Bacteria</taxon>
        <taxon>Bacillati</taxon>
        <taxon>Actinomycetota</taxon>
        <taxon>Actinomycetes</taxon>
        <taxon>Streptosporangiales</taxon>
        <taxon>Nocardiopsidaceae</taxon>
        <taxon>Nocardiopsis</taxon>
    </lineage>
</organism>
<feature type="compositionally biased region" description="Low complexity" evidence="1">
    <location>
        <begin position="9"/>
        <end position="19"/>
    </location>
</feature>
<comment type="caution">
    <text evidence="3">The sequence shown here is derived from an EMBL/GenBank/DDBJ whole genome shotgun (WGS) entry which is preliminary data.</text>
</comment>
<protein>
    <submittedName>
        <fullName evidence="3">PrsW family intramembrane metalloprotease</fullName>
    </submittedName>
</protein>
<feature type="transmembrane region" description="Helical" evidence="2">
    <location>
        <begin position="352"/>
        <end position="371"/>
    </location>
</feature>
<feature type="transmembrane region" description="Helical" evidence="2">
    <location>
        <begin position="682"/>
        <end position="702"/>
    </location>
</feature>
<keyword evidence="3" id="KW-0645">Protease</keyword>
<feature type="transmembrane region" description="Helical" evidence="2">
    <location>
        <begin position="233"/>
        <end position="253"/>
    </location>
</feature>
<feature type="transmembrane region" description="Helical" evidence="2">
    <location>
        <begin position="472"/>
        <end position="492"/>
    </location>
</feature>
<feature type="region of interest" description="Disordered" evidence="1">
    <location>
        <begin position="1"/>
        <end position="30"/>
    </location>
</feature>
<gene>
    <name evidence="3" type="ORF">GTW20_15310</name>
</gene>
<keyword evidence="3" id="KW-0482">Metalloprotease</keyword>
<evidence type="ECO:0000313" key="3">
    <source>
        <dbReference type="EMBL" id="MYR33592.1"/>
    </source>
</evidence>
<proteinExistence type="predicted"/>
<dbReference type="Proteomes" id="UP000467124">
    <property type="component" value="Unassembled WGS sequence"/>
</dbReference>
<evidence type="ECO:0000256" key="1">
    <source>
        <dbReference type="SAM" id="MobiDB-lite"/>
    </source>
</evidence>
<dbReference type="EMBL" id="WWHY01000001">
    <property type="protein sequence ID" value="MYR33592.1"/>
    <property type="molecule type" value="Genomic_DNA"/>
</dbReference>
<keyword evidence="2" id="KW-0472">Membrane</keyword>
<sequence length="754" mass="80080">MLVRGRTGPAGSPDGDGPDVIPPPGTRKSMEEQAMLARDLVLRVCAGPTEFDPSWVRAGGKVTTPFSVPRDRGLVQGIVDAGRAMGVERLLVCRTRAEFSYDPVTEVPLDTDTLIDLIRGWGTGPTDFLVCVEDFSAAVLIAANELTVAAGPADFVREIVGSDIPGVRVEFAAKARRTKRPELLAAAQQYHCVEPGARHSRNRGPGPDLHERLTRRAQRARERSPGAVRSLRALRGTWGWLMVVVLLVAPLTVPELGPALPALALTFVLLFQLAFLARSRTVSFATLLRVVALGALLVWPVALAEASITALMGLDRYHVLGYTYVAVTLEELAKLAPLSILFLVARHRVRRLAAVDFLLLAAASGAGFQLAERLFTEIQAPTLGSESLFLPGGSTIHDTEGAVLAVFSGHAVVTGLIGAALGLAIVGRRYGGGLWALPVVASALVYLEHLHFNALLAAGALDPVSTFLHRMMGGGALTPWLLLLALICAVVMDHRLIASAAESTPPLPGRAPLARMRRRAHGRSVSTRVRVPADIAPLFRRLALFWGDLPVTLATTLTAIAHEGATVLRAARRGPTALCDTLRFLRQRRADAMGEARSQGRSRRRHPTGEELDTRARDLSLRLGLAGTATGAVIVAATLLLALPGAVLFWSGTTVEPAGPAYAVVAADHFQNWLARAGTAGTVWTVLVGVALLGLLTMGNGVPHAHPRMGEFLRAPTANTGAILGMLAPGQVGYALLGLVGVLLPRGVDRLLTR</sequence>
<feature type="transmembrane region" description="Helical" evidence="2">
    <location>
        <begin position="402"/>
        <end position="426"/>
    </location>
</feature>
<dbReference type="GO" id="GO:0006508">
    <property type="term" value="P:proteolysis"/>
    <property type="evidence" value="ECO:0007669"/>
    <property type="project" value="UniProtKB-KW"/>
</dbReference>
<name>A0A7K2IUE0_9ACTN</name>
<keyword evidence="3" id="KW-0378">Hydrolase</keyword>
<feature type="transmembrane region" description="Helical" evidence="2">
    <location>
        <begin position="259"/>
        <end position="277"/>
    </location>
</feature>
<dbReference type="GO" id="GO:0008237">
    <property type="term" value="F:metallopeptidase activity"/>
    <property type="evidence" value="ECO:0007669"/>
    <property type="project" value="UniProtKB-KW"/>
</dbReference>
<feature type="transmembrane region" description="Helical" evidence="2">
    <location>
        <begin position="322"/>
        <end position="345"/>
    </location>
</feature>
<feature type="transmembrane region" description="Helical" evidence="2">
    <location>
        <begin position="623"/>
        <end position="650"/>
    </location>
</feature>
<feature type="transmembrane region" description="Helical" evidence="2">
    <location>
        <begin position="284"/>
        <end position="302"/>
    </location>
</feature>
<accession>A0A7K2IUE0</accession>
<keyword evidence="2" id="KW-0812">Transmembrane</keyword>
<feature type="region of interest" description="Disordered" evidence="1">
    <location>
        <begin position="593"/>
        <end position="613"/>
    </location>
</feature>
<feature type="transmembrane region" description="Helical" evidence="2">
    <location>
        <begin position="433"/>
        <end position="452"/>
    </location>
</feature>
<reference evidence="3 4" key="1">
    <citation type="journal article" date="2019" name="Nat. Commun.">
        <title>The antimicrobial potential of Streptomyces from insect microbiomes.</title>
        <authorList>
            <person name="Chevrette M.G."/>
            <person name="Carlson C.M."/>
            <person name="Ortega H.E."/>
            <person name="Thomas C."/>
            <person name="Ananiev G.E."/>
            <person name="Barns K.J."/>
            <person name="Book A.J."/>
            <person name="Cagnazzo J."/>
            <person name="Carlos C."/>
            <person name="Flanigan W."/>
            <person name="Grubbs K.J."/>
            <person name="Horn H.A."/>
            <person name="Hoffmann F.M."/>
            <person name="Klassen J.L."/>
            <person name="Knack J.J."/>
            <person name="Lewin G.R."/>
            <person name="McDonald B.R."/>
            <person name="Muller L."/>
            <person name="Melo W.G.P."/>
            <person name="Pinto-Tomas A.A."/>
            <person name="Schmitz A."/>
            <person name="Wendt-Pienkowski E."/>
            <person name="Wildman S."/>
            <person name="Zhao M."/>
            <person name="Zhang F."/>
            <person name="Bugni T.S."/>
            <person name="Andes D.R."/>
            <person name="Pupo M.T."/>
            <person name="Currie C.R."/>
        </authorList>
    </citation>
    <scope>NUCLEOTIDE SEQUENCE [LARGE SCALE GENOMIC DNA]</scope>
    <source>
        <strain evidence="3 4">SID5840</strain>
    </source>
</reference>
<feature type="transmembrane region" description="Helical" evidence="2">
    <location>
        <begin position="723"/>
        <end position="744"/>
    </location>
</feature>
<dbReference type="AlphaFoldDB" id="A0A7K2IUE0"/>
<evidence type="ECO:0000313" key="4">
    <source>
        <dbReference type="Proteomes" id="UP000467124"/>
    </source>
</evidence>
<keyword evidence="2" id="KW-1133">Transmembrane helix</keyword>